<dbReference type="RefSeq" id="XP_012333248.1">
    <property type="nucleotide sequence ID" value="XM_012477825.1"/>
</dbReference>
<keyword evidence="3" id="KW-0507">mRNA processing</keyword>
<feature type="compositionally biased region" description="Basic residues" evidence="9">
    <location>
        <begin position="482"/>
        <end position="500"/>
    </location>
</feature>
<name>A0A0D9QSD4_PLAFR</name>
<keyword evidence="8" id="KW-0175">Coiled coil</keyword>
<evidence type="ECO:0000256" key="2">
    <source>
        <dbReference type="ARBA" id="ARBA00010386"/>
    </source>
</evidence>
<proteinExistence type="inferred from homology"/>
<evidence type="ECO:0000256" key="8">
    <source>
        <dbReference type="SAM" id="Coils"/>
    </source>
</evidence>
<keyword evidence="5" id="KW-0804">Transcription</keyword>
<feature type="compositionally biased region" description="Basic and acidic residues" evidence="9">
    <location>
        <begin position="317"/>
        <end position="332"/>
    </location>
</feature>
<dbReference type="InterPro" id="IPR006786">
    <property type="entry name" value="Pinin_SDK_MemA"/>
</dbReference>
<evidence type="ECO:0000256" key="3">
    <source>
        <dbReference type="ARBA" id="ARBA00022664"/>
    </source>
</evidence>
<evidence type="ECO:0000256" key="9">
    <source>
        <dbReference type="SAM" id="MobiDB-lite"/>
    </source>
</evidence>
<evidence type="ECO:0000256" key="5">
    <source>
        <dbReference type="ARBA" id="ARBA00023163"/>
    </source>
</evidence>
<feature type="region of interest" description="Disordered" evidence="9">
    <location>
        <begin position="253"/>
        <end position="500"/>
    </location>
</feature>
<dbReference type="InterPro" id="IPR039853">
    <property type="entry name" value="Pinin"/>
</dbReference>
<feature type="compositionally biased region" description="Polar residues" evidence="9">
    <location>
        <begin position="360"/>
        <end position="381"/>
    </location>
</feature>
<feature type="compositionally biased region" description="Polar residues" evidence="9">
    <location>
        <begin position="461"/>
        <end position="470"/>
    </location>
</feature>
<comment type="similarity">
    <text evidence="2">Belongs to the pinin family.</text>
</comment>
<evidence type="ECO:0000313" key="11">
    <source>
        <dbReference type="EMBL" id="KJP90005.1"/>
    </source>
</evidence>
<dbReference type="OrthoDB" id="330772at2759"/>
<dbReference type="GO" id="GO:0006397">
    <property type="term" value="P:mRNA processing"/>
    <property type="evidence" value="ECO:0007669"/>
    <property type="project" value="UniProtKB-KW"/>
</dbReference>
<dbReference type="GO" id="GO:0071013">
    <property type="term" value="C:catalytic step 2 spliceosome"/>
    <property type="evidence" value="ECO:0007669"/>
    <property type="project" value="TreeGrafter"/>
</dbReference>
<evidence type="ECO:0000256" key="4">
    <source>
        <dbReference type="ARBA" id="ARBA00023015"/>
    </source>
</evidence>
<gene>
    <name evidence="11" type="ORF">AK88_00174</name>
</gene>
<dbReference type="PANTHER" id="PTHR12707">
    <property type="entry name" value="PINN"/>
    <property type="match status" value="1"/>
</dbReference>
<dbReference type="Proteomes" id="UP000054561">
    <property type="component" value="Unassembled WGS sequence"/>
</dbReference>
<dbReference type="AlphaFoldDB" id="A0A0D9QSD4"/>
<evidence type="ECO:0000256" key="6">
    <source>
        <dbReference type="ARBA" id="ARBA00023187"/>
    </source>
</evidence>
<dbReference type="VEuPathDB" id="PlasmoDB:AK88_00174"/>
<feature type="domain" description="Pinin/SDK/MemA protein" evidence="10">
    <location>
        <begin position="82"/>
        <end position="211"/>
    </location>
</feature>
<keyword evidence="6" id="KW-0508">mRNA splicing</keyword>
<evidence type="ECO:0000256" key="1">
    <source>
        <dbReference type="ARBA" id="ARBA00004123"/>
    </source>
</evidence>
<protein>
    <recommendedName>
        <fullName evidence="10">Pinin/SDK/MemA protein domain-containing protein</fullName>
    </recommendedName>
</protein>
<dbReference type="EMBL" id="KQ001646">
    <property type="protein sequence ID" value="KJP90005.1"/>
    <property type="molecule type" value="Genomic_DNA"/>
</dbReference>
<keyword evidence="4" id="KW-0805">Transcription regulation</keyword>
<dbReference type="Pfam" id="PF04696">
    <property type="entry name" value="Pinin_SDK_memA"/>
    <property type="match status" value="1"/>
</dbReference>
<feature type="coiled-coil region" evidence="8">
    <location>
        <begin position="103"/>
        <end position="142"/>
    </location>
</feature>
<evidence type="ECO:0000313" key="12">
    <source>
        <dbReference type="Proteomes" id="UP000054561"/>
    </source>
</evidence>
<evidence type="ECO:0000259" key="10">
    <source>
        <dbReference type="Pfam" id="PF04696"/>
    </source>
</evidence>
<dbReference type="OMA" id="FISTNCQ"/>
<accession>A0A0D9QSD4</accession>
<dbReference type="PANTHER" id="PTHR12707:SF0">
    <property type="entry name" value="PININ"/>
    <property type="match status" value="1"/>
</dbReference>
<reference evidence="11 12" key="1">
    <citation type="submission" date="2014-03" db="EMBL/GenBank/DDBJ databases">
        <title>The Genome Sequence of Plasmodium fragile nilgiri.</title>
        <authorList>
            <consortium name="The Broad Institute Genomics Platform"/>
            <consortium name="The Broad Institute Genome Sequencing Center for Infectious Disease"/>
            <person name="Neafsey D."/>
            <person name="Duraisingh M."/>
            <person name="Young S.K."/>
            <person name="Zeng Q."/>
            <person name="Gargeya S."/>
            <person name="Abouelleil A."/>
            <person name="Alvarado L."/>
            <person name="Chapman S.B."/>
            <person name="Gainer-Dewar J."/>
            <person name="Goldberg J."/>
            <person name="Griggs A."/>
            <person name="Gujja S."/>
            <person name="Hansen M."/>
            <person name="Howarth C."/>
            <person name="Imamovic A."/>
            <person name="Larimer J."/>
            <person name="Pearson M."/>
            <person name="Poon T.W."/>
            <person name="Priest M."/>
            <person name="Roberts A."/>
            <person name="Saif S."/>
            <person name="Shea T."/>
            <person name="Sykes S."/>
            <person name="Wortman J."/>
            <person name="Nusbaum C."/>
            <person name="Birren B."/>
        </authorList>
    </citation>
    <scope>NUCLEOTIDE SEQUENCE [LARGE SCALE GENOMIC DNA]</scope>
    <source>
        <strain evidence="12">nilgiri</strain>
    </source>
</reference>
<sequence>MMKSYLSEEDKLKLTIKKNYLERDAIKTKILNYLNRLSHLCSDEQGELNRRERQKRGFFEENLEDFPEFRVEKRPKLEEDERTVTRNRRLLQVGLFEHLKKAKDALEQEKSNETVIRQQMQNKRVEQKLQEEKKEFEKYQLEDIEKKIITHMKEIKNADSHIKIDEAKLMKLSLINHYEKMKNFISTNCQPTIFWCPFKFNSKTEMLQKETDNFIRKKIDAIKESNYEVDFEEEPWVRQFQNLKEIVRRRNRGEGEATVAQNAVNHADRAEQEVKEDENDEKDVENEKDDEKENDEENEKYVENEENEEKENDEENEKYVENEDNEDNGKDVENEEDEENIVETKSPNGSHYTDEEEQDTQGTPKKSTSNDSDVNTLQKGNTCPAGDSIGRDEFYPGSTGQEDSKCREASEANEAHSGDEAGERNDTNETIELDKANEHNEANITNETNETIELEEVHEANVTNETNETIGDNDAPGEHAHPVQKKAGKKKRGRPKKKGR</sequence>
<dbReference type="GeneID" id="24265488"/>
<organism evidence="11 12">
    <name type="scientific">Plasmodium fragile</name>
    <dbReference type="NCBI Taxonomy" id="5857"/>
    <lineage>
        <taxon>Eukaryota</taxon>
        <taxon>Sar</taxon>
        <taxon>Alveolata</taxon>
        <taxon>Apicomplexa</taxon>
        <taxon>Aconoidasida</taxon>
        <taxon>Haemosporida</taxon>
        <taxon>Plasmodiidae</taxon>
        <taxon>Plasmodium</taxon>
        <taxon>Plasmodium (Plasmodium)</taxon>
    </lineage>
</organism>
<comment type="subcellular location">
    <subcellularLocation>
        <location evidence="1">Nucleus</location>
    </subcellularLocation>
</comment>
<keyword evidence="7" id="KW-0539">Nucleus</keyword>
<feature type="compositionally biased region" description="Basic and acidic residues" evidence="9">
    <location>
        <begin position="402"/>
        <end position="441"/>
    </location>
</feature>
<feature type="compositionally biased region" description="Acidic residues" evidence="9">
    <location>
        <begin position="274"/>
        <end position="316"/>
    </location>
</feature>
<evidence type="ECO:0000256" key="7">
    <source>
        <dbReference type="ARBA" id="ARBA00023242"/>
    </source>
</evidence>
<dbReference type="GO" id="GO:0008380">
    <property type="term" value="P:RNA splicing"/>
    <property type="evidence" value="ECO:0007669"/>
    <property type="project" value="UniProtKB-KW"/>
</dbReference>
<keyword evidence="12" id="KW-1185">Reference proteome</keyword>